<sequence length="516" mass="57803">MGSPININVREGMMPSELQAFLDHRGAWYKHRHLLRLNFILLVPLVSTGAVGFDGAMMNGLQTLPQWRTYFNNPSGTLLGIMNAIYPTGKIIGILAASFLCDRFGRKLPMWLGLPTMVVGAAIQGSALNLGMFMTARFILGFGNSLVTLPTPILIAELAYPTHRGKMTAMYNTFYYVGAIMAAWITYGTFKLPDERSWRIPSILQASIPFIQLCFCAFVPESPRWLIAHDQSEKALQILAKHHAANDKSAQLIAFEMAEIRENIQFERSVNAQQLSYMDLFRTAANRRRAYIAVTCGIFVQWAGNGVVSYYLTLVLDTIGITAVSSQTLINGLLQVFNWFAAVLGGALMVDRMGRRTLFLVSAIGMLCSYIAWTVLTSVFVRTLNQNAGHGVVAFIFIYYLFYDIAWTPLMPAYPVEIWQYTMRSRGVTFSLVVNYAGLILGQFVNPIAMKNIGWKYYIVFCCLLAVLVILIYFLFPETKGRTLEEISEIFDGTTTVAGAARRRPMLGHPEQKPME</sequence>
<feature type="transmembrane region" description="Helical" evidence="8">
    <location>
        <begin position="172"/>
        <end position="190"/>
    </location>
</feature>
<feature type="domain" description="Major facilitator superfamily (MFS) profile" evidence="9">
    <location>
        <begin position="40"/>
        <end position="480"/>
    </location>
</feature>
<keyword evidence="11" id="KW-1185">Reference proteome</keyword>
<organism evidence="10 11">
    <name type="scientific">Talaromyces rugulosus</name>
    <name type="common">Penicillium rugulosum</name>
    <dbReference type="NCBI Taxonomy" id="121627"/>
    <lineage>
        <taxon>Eukaryota</taxon>
        <taxon>Fungi</taxon>
        <taxon>Dikarya</taxon>
        <taxon>Ascomycota</taxon>
        <taxon>Pezizomycotina</taxon>
        <taxon>Eurotiomycetes</taxon>
        <taxon>Eurotiomycetidae</taxon>
        <taxon>Eurotiales</taxon>
        <taxon>Trichocomaceae</taxon>
        <taxon>Talaromyces</taxon>
        <taxon>Talaromyces sect. Islandici</taxon>
    </lineage>
</organism>
<dbReference type="PANTHER" id="PTHR48022">
    <property type="entry name" value="PLASTIDIC GLUCOSE TRANSPORTER 4"/>
    <property type="match status" value="1"/>
</dbReference>
<comment type="subcellular location">
    <subcellularLocation>
        <location evidence="1">Membrane</location>
        <topology evidence="1">Multi-pass membrane protein</topology>
    </subcellularLocation>
</comment>
<evidence type="ECO:0000256" key="6">
    <source>
        <dbReference type="ARBA" id="ARBA00023136"/>
    </source>
</evidence>
<dbReference type="InterPro" id="IPR003663">
    <property type="entry name" value="Sugar/inositol_transpt"/>
</dbReference>
<dbReference type="KEGG" id="trg:TRUGW13939_04969"/>
<dbReference type="Gene3D" id="1.20.1250.20">
    <property type="entry name" value="MFS general substrate transporter like domains"/>
    <property type="match status" value="1"/>
</dbReference>
<dbReference type="InterPro" id="IPR050360">
    <property type="entry name" value="MFS_Sugar_Transporters"/>
</dbReference>
<reference evidence="11" key="1">
    <citation type="submission" date="2020-06" db="EMBL/GenBank/DDBJ databases">
        <title>A chromosome-scale genome assembly of Talaromyces rugulosus W13939.</title>
        <authorList>
            <person name="Wang B."/>
            <person name="Guo L."/>
            <person name="Ye K."/>
            <person name="Wang L."/>
        </authorList>
    </citation>
    <scope>NUCLEOTIDE SEQUENCE [LARGE SCALE GENOMIC DNA]</scope>
    <source>
        <strain evidence="11">W13939</strain>
    </source>
</reference>
<dbReference type="Pfam" id="PF00083">
    <property type="entry name" value="Sugar_tr"/>
    <property type="match status" value="1"/>
</dbReference>
<evidence type="ECO:0000313" key="11">
    <source>
        <dbReference type="Proteomes" id="UP000509510"/>
    </source>
</evidence>
<gene>
    <name evidence="10" type="ORF">TRUGW13939_04969</name>
</gene>
<feature type="transmembrane region" description="Helical" evidence="8">
    <location>
        <begin position="290"/>
        <end position="312"/>
    </location>
</feature>
<feature type="transmembrane region" description="Helical" evidence="8">
    <location>
        <begin position="427"/>
        <end position="445"/>
    </location>
</feature>
<dbReference type="InterPro" id="IPR020846">
    <property type="entry name" value="MFS_dom"/>
</dbReference>
<dbReference type="InterPro" id="IPR005829">
    <property type="entry name" value="Sugar_transporter_CS"/>
</dbReference>
<feature type="transmembrane region" description="Helical" evidence="8">
    <location>
        <begin position="39"/>
        <end position="58"/>
    </location>
</feature>
<dbReference type="NCBIfam" id="TIGR00879">
    <property type="entry name" value="SP"/>
    <property type="match status" value="1"/>
</dbReference>
<evidence type="ECO:0000256" key="2">
    <source>
        <dbReference type="ARBA" id="ARBA00010992"/>
    </source>
</evidence>
<feature type="transmembrane region" description="Helical" evidence="8">
    <location>
        <begin position="332"/>
        <end position="350"/>
    </location>
</feature>
<evidence type="ECO:0000256" key="5">
    <source>
        <dbReference type="ARBA" id="ARBA00022989"/>
    </source>
</evidence>
<keyword evidence="6 8" id="KW-0472">Membrane</keyword>
<dbReference type="OrthoDB" id="6133115at2759"/>
<feature type="transmembrane region" description="Helical" evidence="8">
    <location>
        <begin position="138"/>
        <end position="160"/>
    </location>
</feature>
<dbReference type="FunFam" id="1.20.1250.20:FF:000117">
    <property type="entry name" value="MFS hexose transporter"/>
    <property type="match status" value="1"/>
</dbReference>
<dbReference type="AlphaFoldDB" id="A0A7H8QV36"/>
<name>A0A7H8QV36_TALRU</name>
<comment type="similarity">
    <text evidence="2 7">Belongs to the major facilitator superfamily. Sugar transporter (TC 2.A.1.1) family.</text>
</comment>
<dbReference type="InterPro" id="IPR005828">
    <property type="entry name" value="MFS_sugar_transport-like"/>
</dbReference>
<evidence type="ECO:0000259" key="9">
    <source>
        <dbReference type="PROSITE" id="PS50850"/>
    </source>
</evidence>
<dbReference type="InterPro" id="IPR036259">
    <property type="entry name" value="MFS_trans_sf"/>
</dbReference>
<dbReference type="GO" id="GO:0005351">
    <property type="term" value="F:carbohydrate:proton symporter activity"/>
    <property type="evidence" value="ECO:0007669"/>
    <property type="project" value="TreeGrafter"/>
</dbReference>
<dbReference type="PANTHER" id="PTHR48022:SF3">
    <property type="entry name" value="HEXOSE TRANSPORTER PROTEIN (AFU_ORTHOLOGUE AFUA_8G04480)-RELATED"/>
    <property type="match status" value="1"/>
</dbReference>
<dbReference type="EMBL" id="CP055900">
    <property type="protein sequence ID" value="QKX57849.1"/>
    <property type="molecule type" value="Genomic_DNA"/>
</dbReference>
<keyword evidence="4 8" id="KW-0812">Transmembrane</keyword>
<feature type="transmembrane region" description="Helical" evidence="8">
    <location>
        <begin position="202"/>
        <end position="219"/>
    </location>
</feature>
<evidence type="ECO:0000256" key="8">
    <source>
        <dbReference type="SAM" id="Phobius"/>
    </source>
</evidence>
<feature type="transmembrane region" description="Helical" evidence="8">
    <location>
        <begin position="78"/>
        <end position="100"/>
    </location>
</feature>
<dbReference type="RefSeq" id="XP_035344027.1">
    <property type="nucleotide sequence ID" value="XM_035488134.1"/>
</dbReference>
<dbReference type="Proteomes" id="UP000509510">
    <property type="component" value="Chromosome III"/>
</dbReference>
<dbReference type="PROSITE" id="PS50850">
    <property type="entry name" value="MFS"/>
    <property type="match status" value="1"/>
</dbReference>
<evidence type="ECO:0000256" key="4">
    <source>
        <dbReference type="ARBA" id="ARBA00022692"/>
    </source>
</evidence>
<keyword evidence="3 7" id="KW-0813">Transport</keyword>
<protein>
    <recommendedName>
        <fullName evidence="9">Major facilitator superfamily (MFS) profile domain-containing protein</fullName>
    </recommendedName>
</protein>
<feature type="transmembrane region" description="Helical" evidence="8">
    <location>
        <begin position="457"/>
        <end position="476"/>
    </location>
</feature>
<dbReference type="PROSITE" id="PS00216">
    <property type="entry name" value="SUGAR_TRANSPORT_1"/>
    <property type="match status" value="1"/>
</dbReference>
<dbReference type="SUPFAM" id="SSF103473">
    <property type="entry name" value="MFS general substrate transporter"/>
    <property type="match status" value="1"/>
</dbReference>
<dbReference type="GeneID" id="55992467"/>
<evidence type="ECO:0000313" key="10">
    <source>
        <dbReference type="EMBL" id="QKX57849.1"/>
    </source>
</evidence>
<evidence type="ECO:0000256" key="7">
    <source>
        <dbReference type="RuleBase" id="RU003346"/>
    </source>
</evidence>
<feature type="transmembrane region" description="Helical" evidence="8">
    <location>
        <begin position="357"/>
        <end position="376"/>
    </location>
</feature>
<accession>A0A7H8QV36</accession>
<evidence type="ECO:0000256" key="1">
    <source>
        <dbReference type="ARBA" id="ARBA00004141"/>
    </source>
</evidence>
<feature type="transmembrane region" description="Helical" evidence="8">
    <location>
        <begin position="388"/>
        <end position="406"/>
    </location>
</feature>
<proteinExistence type="inferred from homology"/>
<dbReference type="GO" id="GO:0016020">
    <property type="term" value="C:membrane"/>
    <property type="evidence" value="ECO:0007669"/>
    <property type="project" value="UniProtKB-SubCell"/>
</dbReference>
<feature type="transmembrane region" description="Helical" evidence="8">
    <location>
        <begin position="112"/>
        <end position="132"/>
    </location>
</feature>
<evidence type="ECO:0000256" key="3">
    <source>
        <dbReference type="ARBA" id="ARBA00022448"/>
    </source>
</evidence>
<keyword evidence="5 8" id="KW-1133">Transmembrane helix</keyword>